<reference evidence="1 2" key="1">
    <citation type="journal article" date="2017" name="Chemistry">
        <title>Isolation, Biosynthesis and Chemical Modifications of Rubterolones A-F: Rare Tropolone Alkaloids from Actinomadura sp. 5-2.</title>
        <authorList>
            <person name="Guo H."/>
            <person name="Benndorf R."/>
            <person name="Leichnitz D."/>
            <person name="Klassen J.L."/>
            <person name="Vollmers J."/>
            <person name="Gorls H."/>
            <person name="Steinacker M."/>
            <person name="Weigel C."/>
            <person name="Dahse H.M."/>
            <person name="Kaster A.K."/>
            <person name="de Beer Z.W."/>
            <person name="Poulsen M."/>
            <person name="Beemelmanns C."/>
        </authorList>
    </citation>
    <scope>NUCLEOTIDE SEQUENCE [LARGE SCALE GENOMIC DNA]</scope>
    <source>
        <strain evidence="1 2">5-2</strain>
    </source>
</reference>
<keyword evidence="2" id="KW-1185">Reference proteome</keyword>
<dbReference type="EMBL" id="MTBP01000002">
    <property type="protein sequence ID" value="POM25442.1"/>
    <property type="molecule type" value="Genomic_DNA"/>
</dbReference>
<protein>
    <submittedName>
        <fullName evidence="1">Uncharacterized protein</fullName>
    </submittedName>
</protein>
<organism evidence="1 2">
    <name type="scientific">Actinomadura rubteroloni</name>
    <dbReference type="NCBI Taxonomy" id="1926885"/>
    <lineage>
        <taxon>Bacteria</taxon>
        <taxon>Bacillati</taxon>
        <taxon>Actinomycetota</taxon>
        <taxon>Actinomycetes</taxon>
        <taxon>Streptosporangiales</taxon>
        <taxon>Thermomonosporaceae</taxon>
        <taxon>Actinomadura</taxon>
    </lineage>
</organism>
<evidence type="ECO:0000313" key="1">
    <source>
        <dbReference type="EMBL" id="POM25442.1"/>
    </source>
</evidence>
<gene>
    <name evidence="1" type="ORF">BTM25_40890</name>
</gene>
<dbReference type="Proteomes" id="UP000242367">
    <property type="component" value="Unassembled WGS sequence"/>
</dbReference>
<proteinExistence type="predicted"/>
<dbReference type="AlphaFoldDB" id="A0A2P4UK59"/>
<sequence>MAAEDTVSVGSASTRHGTVWHAEATAKLRERRVAVERSA</sequence>
<evidence type="ECO:0000313" key="2">
    <source>
        <dbReference type="Proteomes" id="UP000242367"/>
    </source>
</evidence>
<name>A0A2P4UK59_9ACTN</name>
<accession>A0A2P4UK59</accession>
<comment type="caution">
    <text evidence="1">The sequence shown here is derived from an EMBL/GenBank/DDBJ whole genome shotgun (WGS) entry which is preliminary data.</text>
</comment>